<dbReference type="PANTHER" id="PTHR46796">
    <property type="entry name" value="HTH-TYPE TRANSCRIPTIONAL ACTIVATOR RHAS-RELATED"/>
    <property type="match status" value="1"/>
</dbReference>
<dbReference type="InterPro" id="IPR032783">
    <property type="entry name" value="AraC_lig"/>
</dbReference>
<dbReference type="InterPro" id="IPR018062">
    <property type="entry name" value="HTH_AraC-typ_CS"/>
</dbReference>
<dbReference type="InterPro" id="IPR018060">
    <property type="entry name" value="HTH_AraC"/>
</dbReference>
<protein>
    <submittedName>
        <fullName evidence="5">AraC family transcriptional regulator</fullName>
    </submittedName>
</protein>
<dbReference type="Gene3D" id="1.10.10.60">
    <property type="entry name" value="Homeodomain-like"/>
    <property type="match status" value="2"/>
</dbReference>
<dbReference type="RefSeq" id="WP_132335849.1">
    <property type="nucleotide sequence ID" value="NZ_SMJZ01000109.1"/>
</dbReference>
<dbReference type="PROSITE" id="PS01124">
    <property type="entry name" value="HTH_ARAC_FAMILY_2"/>
    <property type="match status" value="1"/>
</dbReference>
<keyword evidence="3" id="KW-0804">Transcription</keyword>
<proteinExistence type="predicted"/>
<dbReference type="Pfam" id="PF12852">
    <property type="entry name" value="Cupin_6"/>
    <property type="match status" value="1"/>
</dbReference>
<dbReference type="GO" id="GO:0003700">
    <property type="term" value="F:DNA-binding transcription factor activity"/>
    <property type="evidence" value="ECO:0007669"/>
    <property type="project" value="InterPro"/>
</dbReference>
<reference evidence="5 6" key="1">
    <citation type="submission" date="2019-02" db="EMBL/GenBank/DDBJ databases">
        <title>Draft genome sequences of novel Actinobacteria.</title>
        <authorList>
            <person name="Sahin N."/>
            <person name="Ay H."/>
            <person name="Saygin H."/>
        </authorList>
    </citation>
    <scope>NUCLEOTIDE SEQUENCE [LARGE SCALE GENOMIC DNA]</scope>
    <source>
        <strain evidence="5 6">KC201</strain>
    </source>
</reference>
<keyword evidence="6" id="KW-1185">Reference proteome</keyword>
<dbReference type="SUPFAM" id="SSF46689">
    <property type="entry name" value="Homeodomain-like"/>
    <property type="match status" value="2"/>
</dbReference>
<dbReference type="PANTHER" id="PTHR46796:SF13">
    <property type="entry name" value="HTH-TYPE TRANSCRIPTIONAL ACTIVATOR RHAS"/>
    <property type="match status" value="1"/>
</dbReference>
<keyword evidence="2" id="KW-0238">DNA-binding</keyword>
<dbReference type="PROSITE" id="PS00041">
    <property type="entry name" value="HTH_ARAC_FAMILY_1"/>
    <property type="match status" value="1"/>
</dbReference>
<dbReference type="AlphaFoldDB" id="A0A4R4N6E7"/>
<evidence type="ECO:0000256" key="1">
    <source>
        <dbReference type="ARBA" id="ARBA00023015"/>
    </source>
</evidence>
<evidence type="ECO:0000259" key="4">
    <source>
        <dbReference type="PROSITE" id="PS01124"/>
    </source>
</evidence>
<dbReference type="InterPro" id="IPR050204">
    <property type="entry name" value="AraC_XylS_family_regulators"/>
</dbReference>
<keyword evidence="1" id="KW-0805">Transcription regulation</keyword>
<evidence type="ECO:0000256" key="2">
    <source>
        <dbReference type="ARBA" id="ARBA00023125"/>
    </source>
</evidence>
<dbReference type="EMBL" id="SMJZ01000109">
    <property type="protein sequence ID" value="TDC03554.1"/>
    <property type="molecule type" value="Genomic_DNA"/>
</dbReference>
<comment type="caution">
    <text evidence="5">The sequence shown here is derived from an EMBL/GenBank/DDBJ whole genome shotgun (WGS) entry which is preliminary data.</text>
</comment>
<dbReference type="Pfam" id="PF12833">
    <property type="entry name" value="HTH_18"/>
    <property type="match status" value="1"/>
</dbReference>
<accession>A0A4R4N6E7</accession>
<gene>
    <name evidence="5" type="ORF">E1267_25910</name>
</gene>
<dbReference type="SMART" id="SM00342">
    <property type="entry name" value="HTH_ARAC"/>
    <property type="match status" value="1"/>
</dbReference>
<name>A0A4R4N6E7_9ACTN</name>
<dbReference type="OrthoDB" id="241790at2"/>
<feature type="domain" description="HTH araC/xylS-type" evidence="4">
    <location>
        <begin position="213"/>
        <end position="311"/>
    </location>
</feature>
<dbReference type="Proteomes" id="UP000295157">
    <property type="component" value="Unassembled WGS sequence"/>
</dbReference>
<sequence length="314" mass="33956">MDALSGLLVGPRARSAFILRSVLSPPWSVRVQDQAPLSVVALARGTAWVIPDDGDAVRLLPGDIAIMRGPAPYTFADEPSTPVQVVIQPGPRRTTPTGEHLSEVVDLGPRTWGTGDPCKAAVMLIGKYQMSGEISHRLLSTLQPLIVVPHDAQPSSPLIGMLTEEVTKEEAGQQVVLDRLLDLLLVTTLRTWFARPEAEAPAWYRALADPVIGPTLRLLHKDPAHPWTVAALAARAGVSRSGLARRFTDLVGEPPMAYLTGWRLDTAADLLHEPDTTIAAVARQVGYASASALSTAFKRERGSSPQQYRRSREP</sequence>
<dbReference type="InterPro" id="IPR009057">
    <property type="entry name" value="Homeodomain-like_sf"/>
</dbReference>
<evidence type="ECO:0000256" key="3">
    <source>
        <dbReference type="ARBA" id="ARBA00023163"/>
    </source>
</evidence>
<evidence type="ECO:0000313" key="6">
    <source>
        <dbReference type="Proteomes" id="UP000295157"/>
    </source>
</evidence>
<dbReference type="GO" id="GO:0043565">
    <property type="term" value="F:sequence-specific DNA binding"/>
    <property type="evidence" value="ECO:0007669"/>
    <property type="project" value="InterPro"/>
</dbReference>
<organism evidence="5 6">
    <name type="scientific">Nonomuraea longispora</name>
    <dbReference type="NCBI Taxonomy" id="1848320"/>
    <lineage>
        <taxon>Bacteria</taxon>
        <taxon>Bacillati</taxon>
        <taxon>Actinomycetota</taxon>
        <taxon>Actinomycetes</taxon>
        <taxon>Streptosporangiales</taxon>
        <taxon>Streptosporangiaceae</taxon>
        <taxon>Nonomuraea</taxon>
    </lineage>
</organism>
<evidence type="ECO:0000313" key="5">
    <source>
        <dbReference type="EMBL" id="TDC03554.1"/>
    </source>
</evidence>